<reference evidence="2" key="1">
    <citation type="submission" date="2021-04" db="EMBL/GenBank/DDBJ databases">
        <title>Saccharothrix algeriensis WGS.</title>
        <authorList>
            <person name="Stuskova K."/>
            <person name="Hakalova E."/>
            <person name="Tebbal A.B."/>
            <person name="Eichmeier A."/>
        </authorList>
    </citation>
    <scope>NUCLEOTIDE SEQUENCE</scope>
    <source>
        <strain evidence="2">NRRL B-24137</strain>
    </source>
</reference>
<proteinExistence type="predicted"/>
<sequence>VVLNSQERNNYRFDAVSSVQVAEQGVSSCTLELTLFNGPSRSIRVVDSEGKQADYGESLATFSETNLDSAGFAHTLHILEGIAAEGKSWIDRDARGKADPGDPHPNSGGVLAGLLG</sequence>
<dbReference type="EMBL" id="CP072788">
    <property type="protein sequence ID" value="QTR04627.1"/>
    <property type="molecule type" value="Genomic_DNA"/>
</dbReference>
<evidence type="ECO:0000313" key="3">
    <source>
        <dbReference type="Proteomes" id="UP000671828"/>
    </source>
</evidence>
<feature type="non-terminal residue" evidence="2">
    <location>
        <position position="1"/>
    </location>
</feature>
<dbReference type="Proteomes" id="UP000671828">
    <property type="component" value="Chromosome"/>
</dbReference>
<feature type="region of interest" description="Disordered" evidence="1">
    <location>
        <begin position="91"/>
        <end position="116"/>
    </location>
</feature>
<protein>
    <submittedName>
        <fullName evidence="2">Uncharacterized protein</fullName>
    </submittedName>
</protein>
<evidence type="ECO:0000256" key="1">
    <source>
        <dbReference type="SAM" id="MobiDB-lite"/>
    </source>
</evidence>
<gene>
    <name evidence="2" type="ORF">J7S33_07185</name>
</gene>
<dbReference type="AlphaFoldDB" id="A0A8T8I1Q9"/>
<organism evidence="2 3">
    <name type="scientific">Saccharothrix algeriensis</name>
    <dbReference type="NCBI Taxonomy" id="173560"/>
    <lineage>
        <taxon>Bacteria</taxon>
        <taxon>Bacillati</taxon>
        <taxon>Actinomycetota</taxon>
        <taxon>Actinomycetes</taxon>
        <taxon>Pseudonocardiales</taxon>
        <taxon>Pseudonocardiaceae</taxon>
        <taxon>Saccharothrix</taxon>
    </lineage>
</organism>
<accession>A0A8T8I1Q9</accession>
<feature type="compositionally biased region" description="Basic and acidic residues" evidence="1">
    <location>
        <begin position="91"/>
        <end position="102"/>
    </location>
</feature>
<evidence type="ECO:0000313" key="2">
    <source>
        <dbReference type="EMBL" id="QTR04627.1"/>
    </source>
</evidence>
<name>A0A8T8I1Q9_9PSEU</name>